<comment type="caution">
    <text evidence="2">The sequence shown here is derived from an EMBL/GenBank/DDBJ whole genome shotgun (WGS) entry which is preliminary data.</text>
</comment>
<organism evidence="2 3">
    <name type="scientific">Mycolicibacterium austroafricanum</name>
    <name type="common">Mycobacterium austroafricanum</name>
    <dbReference type="NCBI Taxonomy" id="39687"/>
    <lineage>
        <taxon>Bacteria</taxon>
        <taxon>Bacillati</taxon>
        <taxon>Actinomycetota</taxon>
        <taxon>Actinomycetes</taxon>
        <taxon>Mycobacteriales</taxon>
        <taxon>Mycobacteriaceae</taxon>
        <taxon>Mycolicibacterium</taxon>
    </lineage>
</organism>
<protein>
    <recommendedName>
        <fullName evidence="4">Secreted protein</fullName>
    </recommendedName>
</protein>
<proteinExistence type="predicted"/>
<dbReference type="Pfam" id="PF20341">
    <property type="entry name" value="DUF6636"/>
    <property type="match status" value="1"/>
</dbReference>
<sequence length="137" mass="13942">MKQVVVAAALAGTALLGPAPVAGADIVGFTSPSGNIGCMLDDDMVRCDIAARDWAPPPRPADCPDFTGFGQGIYLESTGHAAFVCAGDTAMSSGPPLDYGQVRAAGGISCTSEPSGMRCANSDGHGFVISRQAYQLF</sequence>
<name>A0ABT8HE45_MYCAO</name>
<dbReference type="Proteomes" id="UP001172687">
    <property type="component" value="Unassembled WGS sequence"/>
</dbReference>
<gene>
    <name evidence="2" type="ORF">QYF68_14580</name>
</gene>
<evidence type="ECO:0008006" key="4">
    <source>
        <dbReference type="Google" id="ProtNLM"/>
    </source>
</evidence>
<feature type="chain" id="PRO_5046039365" description="Secreted protein" evidence="1">
    <location>
        <begin position="25"/>
        <end position="137"/>
    </location>
</feature>
<dbReference type="InterPro" id="IPR046576">
    <property type="entry name" value="DUF6636"/>
</dbReference>
<accession>A0ABT8HE45</accession>
<reference evidence="2" key="1">
    <citation type="submission" date="2023-07" db="EMBL/GenBank/DDBJ databases">
        <title>Degradation of tert-butanol by M. austroafricanum TBA100.</title>
        <authorList>
            <person name="Helbich S."/>
            <person name="Vainshtein Y."/>
        </authorList>
    </citation>
    <scope>NUCLEOTIDE SEQUENCE</scope>
    <source>
        <strain evidence="2">TBA100</strain>
    </source>
</reference>
<evidence type="ECO:0000256" key="1">
    <source>
        <dbReference type="SAM" id="SignalP"/>
    </source>
</evidence>
<evidence type="ECO:0000313" key="3">
    <source>
        <dbReference type="Proteomes" id="UP001172687"/>
    </source>
</evidence>
<keyword evidence="1" id="KW-0732">Signal</keyword>
<dbReference type="EMBL" id="JAUHTC010000050">
    <property type="protein sequence ID" value="MDN4519037.1"/>
    <property type="molecule type" value="Genomic_DNA"/>
</dbReference>
<keyword evidence="3" id="KW-1185">Reference proteome</keyword>
<dbReference type="RefSeq" id="WP_011779745.1">
    <property type="nucleotide sequence ID" value="NZ_CP070380.1"/>
</dbReference>
<feature type="signal peptide" evidence="1">
    <location>
        <begin position="1"/>
        <end position="24"/>
    </location>
</feature>
<evidence type="ECO:0000313" key="2">
    <source>
        <dbReference type="EMBL" id="MDN4519037.1"/>
    </source>
</evidence>